<comment type="caution">
    <text evidence="1">The sequence shown here is derived from an EMBL/GenBank/DDBJ whole genome shotgun (WGS) entry which is preliminary data.</text>
</comment>
<dbReference type="EMBL" id="JANBPT010001047">
    <property type="protein sequence ID" value="KAJ1910461.1"/>
    <property type="molecule type" value="Genomic_DNA"/>
</dbReference>
<feature type="non-terminal residue" evidence="1">
    <location>
        <position position="73"/>
    </location>
</feature>
<evidence type="ECO:0000313" key="2">
    <source>
        <dbReference type="Proteomes" id="UP001150569"/>
    </source>
</evidence>
<gene>
    <name evidence="1" type="ORF">IWQ60_010644</name>
</gene>
<proteinExistence type="predicted"/>
<name>A0A9W8DMN6_9FUNG</name>
<evidence type="ECO:0000313" key="1">
    <source>
        <dbReference type="EMBL" id="KAJ1910461.1"/>
    </source>
</evidence>
<dbReference type="Proteomes" id="UP001150569">
    <property type="component" value="Unassembled WGS sequence"/>
</dbReference>
<sequence length="73" mass="8240">MNAERQRQELVESLLPYQESFRSHDVVPSREIRTKDSTILGSLAIHDECNYIAVVETLEGSVLYITVSLGGFQ</sequence>
<organism evidence="1 2">
    <name type="scientific">Tieghemiomyces parasiticus</name>
    <dbReference type="NCBI Taxonomy" id="78921"/>
    <lineage>
        <taxon>Eukaryota</taxon>
        <taxon>Fungi</taxon>
        <taxon>Fungi incertae sedis</taxon>
        <taxon>Zoopagomycota</taxon>
        <taxon>Kickxellomycotina</taxon>
        <taxon>Dimargaritomycetes</taxon>
        <taxon>Dimargaritales</taxon>
        <taxon>Dimargaritaceae</taxon>
        <taxon>Tieghemiomyces</taxon>
    </lineage>
</organism>
<reference evidence="1" key="1">
    <citation type="submission" date="2022-07" db="EMBL/GenBank/DDBJ databases">
        <title>Phylogenomic reconstructions and comparative analyses of Kickxellomycotina fungi.</title>
        <authorList>
            <person name="Reynolds N.K."/>
            <person name="Stajich J.E."/>
            <person name="Barry K."/>
            <person name="Grigoriev I.V."/>
            <person name="Crous P."/>
            <person name="Smith M.E."/>
        </authorList>
    </citation>
    <scope>NUCLEOTIDE SEQUENCE</scope>
    <source>
        <strain evidence="1">RSA 861</strain>
    </source>
</reference>
<protein>
    <submittedName>
        <fullName evidence="1">Uncharacterized protein</fullName>
    </submittedName>
</protein>
<accession>A0A9W8DMN6</accession>
<keyword evidence="2" id="KW-1185">Reference proteome</keyword>
<dbReference type="AlphaFoldDB" id="A0A9W8DMN6"/>